<protein>
    <submittedName>
        <fullName evidence="3">Endonuclease/exonuclease/phosphatase</fullName>
    </submittedName>
</protein>
<dbReference type="InterPro" id="IPR036691">
    <property type="entry name" value="Endo/exonu/phosph_ase_sf"/>
</dbReference>
<dbReference type="STRING" id="588581.Cpap_3082"/>
<dbReference type="Proteomes" id="UP000003860">
    <property type="component" value="Unassembled WGS sequence"/>
</dbReference>
<feature type="transmembrane region" description="Helical" evidence="1">
    <location>
        <begin position="38"/>
        <end position="57"/>
    </location>
</feature>
<dbReference type="SUPFAM" id="SSF56219">
    <property type="entry name" value="DNase I-like"/>
    <property type="match status" value="1"/>
</dbReference>
<evidence type="ECO:0000256" key="1">
    <source>
        <dbReference type="SAM" id="Phobius"/>
    </source>
</evidence>
<accession>F1TAW6</accession>
<proteinExistence type="predicted"/>
<dbReference type="InterPro" id="IPR005135">
    <property type="entry name" value="Endo/exonuclease/phosphatase"/>
</dbReference>
<gene>
    <name evidence="3" type="ORF">Cpap_3082</name>
</gene>
<keyword evidence="1" id="KW-0812">Transmembrane</keyword>
<reference evidence="3" key="1">
    <citation type="submission" date="2009-07" db="EMBL/GenBank/DDBJ databases">
        <authorList>
            <consortium name="US DOE Joint Genome Institute (JGI-PGF)"/>
            <person name="Lucas S."/>
            <person name="Copeland A."/>
            <person name="Lapidus A."/>
            <person name="Glavina del Rio T."/>
            <person name="Tice H."/>
            <person name="Bruce D."/>
            <person name="Goodwin L."/>
            <person name="Pitluck S."/>
            <person name="Larimer F."/>
            <person name="Land M.L."/>
            <person name="Mouttaki H."/>
            <person name="He Z."/>
            <person name="Zhou J."/>
            <person name="Hemme C.L."/>
        </authorList>
    </citation>
    <scope>NUCLEOTIDE SEQUENCE [LARGE SCALE GENOMIC DNA]</scope>
    <source>
        <strain evidence="3">DSM 2782</strain>
    </source>
</reference>
<evidence type="ECO:0000259" key="2">
    <source>
        <dbReference type="Pfam" id="PF03372"/>
    </source>
</evidence>
<reference evidence="3" key="2">
    <citation type="submission" date="2011-01" db="EMBL/GenBank/DDBJ databases">
        <title>The Non-contiguous Finished genome of Clostridium papyrosolvens.</title>
        <authorList>
            <person name="Lucas S."/>
            <person name="Copeland A."/>
            <person name="Lapidus A."/>
            <person name="Cheng J.-F."/>
            <person name="Goodwin L."/>
            <person name="Pitluck S."/>
            <person name="Misra M."/>
            <person name="Chertkov O."/>
            <person name="Detter J.C."/>
            <person name="Han C."/>
            <person name="Tapia R."/>
            <person name="Land M."/>
            <person name="Hauser L."/>
            <person name="Kyrpides N."/>
            <person name="Ivanova N."/>
            <person name="Pagani I."/>
            <person name="Mouttaki H."/>
            <person name="He Z."/>
            <person name="Zhou J."/>
            <person name="Hemme C.L."/>
            <person name="Woyke T."/>
        </authorList>
    </citation>
    <scope>NUCLEOTIDE SEQUENCE [LARGE SCALE GENOMIC DNA]</scope>
    <source>
        <strain evidence="3">DSM 2782</strain>
    </source>
</reference>
<evidence type="ECO:0000313" key="3">
    <source>
        <dbReference type="EMBL" id="EGD48659.1"/>
    </source>
</evidence>
<dbReference type="GO" id="GO:0004527">
    <property type="term" value="F:exonuclease activity"/>
    <property type="evidence" value="ECO:0007669"/>
    <property type="project" value="UniProtKB-KW"/>
</dbReference>
<keyword evidence="3" id="KW-0540">Nuclease</keyword>
<organism evidence="3 4">
    <name type="scientific">Ruminiclostridium papyrosolvens DSM 2782</name>
    <dbReference type="NCBI Taxonomy" id="588581"/>
    <lineage>
        <taxon>Bacteria</taxon>
        <taxon>Bacillati</taxon>
        <taxon>Bacillota</taxon>
        <taxon>Clostridia</taxon>
        <taxon>Eubacteriales</taxon>
        <taxon>Oscillospiraceae</taxon>
        <taxon>Ruminiclostridium</taxon>
    </lineage>
</organism>
<sequence length="355" mass="41733">MMKKYVQNTIKTLAVLWFVYMIIHIVFVGKFFLLNFPASTPTFFFVIVPVILLVYFLVQKKKKVIFIGIVSVSLIMGITQFDINIATKSNNNINKDNYMPVKVFCWNTNLWDQLKDGNAFYDYLKNQKADVYLLQEYLHCVTDRNDKSQKPFKICNIIPGFPPNYLTIDETERIKKEFPGYYFSTDGQFVIISKYPIIRSHADYSEQYAVSDVEINGKTMRFFNVHMLLHIEPGNPFVPYFYNAISRRYKAREIGFKNLYEDIKKTKTDYFIEGDFNSSKSMGVMNGLLKDHIDTVKYSKYILPLTFEMDGLKLWRFDYAFVPKNDNILISSHKYLPHKGLSDHNPLSINMYLKR</sequence>
<name>F1TAW6_9FIRM</name>
<feature type="transmembrane region" description="Helical" evidence="1">
    <location>
        <begin position="64"/>
        <end position="81"/>
    </location>
</feature>
<keyword evidence="1" id="KW-0472">Membrane</keyword>
<comment type="caution">
    <text evidence="3">The sequence shown here is derived from an EMBL/GenBank/DDBJ whole genome shotgun (WGS) entry which is preliminary data.</text>
</comment>
<dbReference type="Gene3D" id="3.60.10.10">
    <property type="entry name" value="Endonuclease/exonuclease/phosphatase"/>
    <property type="match status" value="1"/>
</dbReference>
<keyword evidence="1" id="KW-1133">Transmembrane helix</keyword>
<feature type="domain" description="Endonuclease/exonuclease/phosphatase" evidence="2">
    <location>
        <begin position="106"/>
        <end position="344"/>
    </location>
</feature>
<keyword evidence="4" id="KW-1185">Reference proteome</keyword>
<evidence type="ECO:0000313" key="4">
    <source>
        <dbReference type="Proteomes" id="UP000003860"/>
    </source>
</evidence>
<dbReference type="EMBL" id="ACXX02000003">
    <property type="protein sequence ID" value="EGD48659.1"/>
    <property type="molecule type" value="Genomic_DNA"/>
</dbReference>
<feature type="transmembrane region" description="Helical" evidence="1">
    <location>
        <begin position="12"/>
        <end position="32"/>
    </location>
</feature>
<dbReference type="OrthoDB" id="3541033at2"/>
<dbReference type="eggNOG" id="COG3021">
    <property type="taxonomic scope" value="Bacteria"/>
</dbReference>
<dbReference type="AlphaFoldDB" id="F1TAW6"/>
<dbReference type="GO" id="GO:0004519">
    <property type="term" value="F:endonuclease activity"/>
    <property type="evidence" value="ECO:0007669"/>
    <property type="project" value="UniProtKB-KW"/>
</dbReference>
<keyword evidence="3" id="KW-0255">Endonuclease</keyword>
<dbReference type="Pfam" id="PF03372">
    <property type="entry name" value="Exo_endo_phos"/>
    <property type="match status" value="1"/>
</dbReference>
<keyword evidence="3" id="KW-0378">Hydrolase</keyword>